<organism evidence="2 3">
    <name type="scientific">Pleurodeles waltl</name>
    <name type="common">Iberian ribbed newt</name>
    <dbReference type="NCBI Taxonomy" id="8319"/>
    <lineage>
        <taxon>Eukaryota</taxon>
        <taxon>Metazoa</taxon>
        <taxon>Chordata</taxon>
        <taxon>Craniata</taxon>
        <taxon>Vertebrata</taxon>
        <taxon>Euteleostomi</taxon>
        <taxon>Amphibia</taxon>
        <taxon>Batrachia</taxon>
        <taxon>Caudata</taxon>
        <taxon>Salamandroidea</taxon>
        <taxon>Salamandridae</taxon>
        <taxon>Pleurodelinae</taxon>
        <taxon>Pleurodeles</taxon>
    </lineage>
</organism>
<feature type="region of interest" description="Disordered" evidence="1">
    <location>
        <begin position="48"/>
        <end position="112"/>
    </location>
</feature>
<evidence type="ECO:0000256" key="1">
    <source>
        <dbReference type="SAM" id="MobiDB-lite"/>
    </source>
</evidence>
<feature type="compositionally biased region" description="Basic and acidic residues" evidence="1">
    <location>
        <begin position="79"/>
        <end position="88"/>
    </location>
</feature>
<feature type="compositionally biased region" description="Basic and acidic residues" evidence="1">
    <location>
        <begin position="95"/>
        <end position="112"/>
    </location>
</feature>
<proteinExistence type="predicted"/>
<dbReference type="Proteomes" id="UP001066276">
    <property type="component" value="Chromosome 8"/>
</dbReference>
<evidence type="ECO:0000313" key="2">
    <source>
        <dbReference type="EMBL" id="KAJ1119797.1"/>
    </source>
</evidence>
<gene>
    <name evidence="2" type="ORF">NDU88_007982</name>
</gene>
<keyword evidence="3" id="KW-1185">Reference proteome</keyword>
<sequence length="112" mass="12634">MHRKSKHVRYTKDVKERAQQFPRGIITAGAHDPDVQLLASNQKSAVDDGGVFKGERNVTRRPESARELLPMSNGSHNVGVEEKKLEPRGRRKHQPDKLPKETVERPGGDEAY</sequence>
<comment type="caution">
    <text evidence="2">The sequence shown here is derived from an EMBL/GenBank/DDBJ whole genome shotgun (WGS) entry which is preliminary data.</text>
</comment>
<evidence type="ECO:0000313" key="3">
    <source>
        <dbReference type="Proteomes" id="UP001066276"/>
    </source>
</evidence>
<name>A0AAV7NXK3_PLEWA</name>
<protein>
    <submittedName>
        <fullName evidence="2">Uncharacterized protein</fullName>
    </submittedName>
</protein>
<reference evidence="2" key="1">
    <citation type="journal article" date="2022" name="bioRxiv">
        <title>Sequencing and chromosome-scale assembly of the giantPleurodeles waltlgenome.</title>
        <authorList>
            <person name="Brown T."/>
            <person name="Elewa A."/>
            <person name="Iarovenko S."/>
            <person name="Subramanian E."/>
            <person name="Araus A.J."/>
            <person name="Petzold A."/>
            <person name="Susuki M."/>
            <person name="Suzuki K.-i.T."/>
            <person name="Hayashi T."/>
            <person name="Toyoda A."/>
            <person name="Oliveira C."/>
            <person name="Osipova E."/>
            <person name="Leigh N.D."/>
            <person name="Simon A."/>
            <person name="Yun M.H."/>
        </authorList>
    </citation>
    <scope>NUCLEOTIDE SEQUENCE</scope>
    <source>
        <strain evidence="2">20211129_DDA</strain>
        <tissue evidence="2">Liver</tissue>
    </source>
</reference>
<dbReference type="EMBL" id="JANPWB010000012">
    <property type="protein sequence ID" value="KAJ1119797.1"/>
    <property type="molecule type" value="Genomic_DNA"/>
</dbReference>
<dbReference type="AlphaFoldDB" id="A0AAV7NXK3"/>
<accession>A0AAV7NXK3</accession>
<feature type="compositionally biased region" description="Basic and acidic residues" evidence="1">
    <location>
        <begin position="53"/>
        <end position="66"/>
    </location>
</feature>